<organism evidence="1 2">
    <name type="scientific">Paenibacillus zeisoli</name>
    <dbReference type="NCBI Taxonomy" id="2496267"/>
    <lineage>
        <taxon>Bacteria</taxon>
        <taxon>Bacillati</taxon>
        <taxon>Bacillota</taxon>
        <taxon>Bacilli</taxon>
        <taxon>Bacillales</taxon>
        <taxon>Paenibacillaceae</taxon>
        <taxon>Paenibacillus</taxon>
    </lineage>
</organism>
<reference evidence="1 2" key="1">
    <citation type="submission" date="2018-12" db="EMBL/GenBank/DDBJ databases">
        <authorList>
            <person name="Sun L."/>
            <person name="Chen Z."/>
        </authorList>
    </citation>
    <scope>NUCLEOTIDE SEQUENCE [LARGE SCALE GENOMIC DNA]</scope>
    <source>
        <strain evidence="1 2">3-5-3</strain>
    </source>
</reference>
<sequence length="78" mass="9004">MVISLRKWMMFIKLAIVFLALSLFFYKMIGWFDTWIFPADKYGTPQGAAVKAFHHGDGSATEGGSLLERLKTFYWYGE</sequence>
<dbReference type="Proteomes" id="UP000272464">
    <property type="component" value="Unassembled WGS sequence"/>
</dbReference>
<gene>
    <name evidence="1" type="ORF">EJP77_03885</name>
</gene>
<evidence type="ECO:0000313" key="1">
    <source>
        <dbReference type="EMBL" id="RUT36140.1"/>
    </source>
</evidence>
<evidence type="ECO:0000313" key="2">
    <source>
        <dbReference type="Proteomes" id="UP000272464"/>
    </source>
</evidence>
<accession>A0A3S1B9I4</accession>
<keyword evidence="2" id="KW-1185">Reference proteome</keyword>
<name>A0A3S1B9I4_9BACL</name>
<proteinExistence type="predicted"/>
<dbReference type="Pfam" id="PF14004">
    <property type="entry name" value="DUF4227"/>
    <property type="match status" value="1"/>
</dbReference>
<dbReference type="AlphaFoldDB" id="A0A3S1B9I4"/>
<dbReference type="EMBL" id="RZNX01000001">
    <property type="protein sequence ID" value="RUT36140.1"/>
    <property type="molecule type" value="Genomic_DNA"/>
</dbReference>
<dbReference type="RefSeq" id="WP_127197835.1">
    <property type="nucleotide sequence ID" value="NZ_RZNX01000001.1"/>
</dbReference>
<dbReference type="OrthoDB" id="2691647at2"/>
<protein>
    <submittedName>
        <fullName evidence="1">DUF4227 family protein</fullName>
    </submittedName>
</protein>
<comment type="caution">
    <text evidence="1">The sequence shown here is derived from an EMBL/GenBank/DDBJ whole genome shotgun (WGS) entry which is preliminary data.</text>
</comment>
<dbReference type="InterPro" id="IPR025321">
    <property type="entry name" value="DUF4227"/>
</dbReference>